<dbReference type="InterPro" id="IPR009721">
    <property type="entry name" value="O-acyltransferase_WSD1_C"/>
</dbReference>
<protein>
    <recommendedName>
        <fullName evidence="1">O-acyltransferase WSD1 C-terminal domain-containing protein</fullName>
    </recommendedName>
</protein>
<proteinExistence type="predicted"/>
<feature type="domain" description="O-acyltransferase WSD1 C-terminal" evidence="1">
    <location>
        <begin position="1"/>
        <end position="65"/>
    </location>
</feature>
<dbReference type="PANTHER" id="PTHR31650:SF74">
    <property type="entry name" value="O-ACYLTRANSFERASE WSD1-LIKE"/>
    <property type="match status" value="1"/>
</dbReference>
<name>A5BLY8_VITVI</name>
<dbReference type="InterPro" id="IPR045034">
    <property type="entry name" value="O-acyltransferase_WSD1-like"/>
</dbReference>
<dbReference type="GO" id="GO:0008374">
    <property type="term" value="F:O-acyltransferase activity"/>
    <property type="evidence" value="ECO:0007669"/>
    <property type="project" value="InterPro"/>
</dbReference>
<dbReference type="PANTHER" id="PTHR31650">
    <property type="entry name" value="O-ACYLTRANSFERASE (WSD1-LIKE) FAMILY PROTEIN"/>
    <property type="match status" value="1"/>
</dbReference>
<organism evidence="2">
    <name type="scientific">Vitis vinifera</name>
    <name type="common">Grape</name>
    <dbReference type="NCBI Taxonomy" id="29760"/>
    <lineage>
        <taxon>Eukaryota</taxon>
        <taxon>Viridiplantae</taxon>
        <taxon>Streptophyta</taxon>
        <taxon>Embryophyta</taxon>
        <taxon>Tracheophyta</taxon>
        <taxon>Spermatophyta</taxon>
        <taxon>Magnoliopsida</taxon>
        <taxon>eudicotyledons</taxon>
        <taxon>Gunneridae</taxon>
        <taxon>Pentapetalae</taxon>
        <taxon>rosids</taxon>
        <taxon>Vitales</taxon>
        <taxon>Vitaceae</taxon>
        <taxon>Viteae</taxon>
        <taxon>Vitis</taxon>
    </lineage>
</organism>
<dbReference type="GO" id="GO:0045017">
    <property type="term" value="P:glycerolipid biosynthetic process"/>
    <property type="evidence" value="ECO:0007669"/>
    <property type="project" value="InterPro"/>
</dbReference>
<sequence>MEEIGFYGHPMAFLAPSVYGQPQGLMIHFQSYINKMTFVLSVDEEIIPDPTRLCDDLEESLKFIKDAVIARGLV</sequence>
<dbReference type="Pfam" id="PF06974">
    <property type="entry name" value="WS_DGAT_C"/>
    <property type="match status" value="1"/>
</dbReference>
<evidence type="ECO:0000259" key="1">
    <source>
        <dbReference type="Pfam" id="PF06974"/>
    </source>
</evidence>
<gene>
    <name evidence="2" type="ORF">VITISV_026249</name>
</gene>
<dbReference type="ExpressionAtlas" id="A5BLY8">
    <property type="expression patterns" value="baseline and differential"/>
</dbReference>
<dbReference type="EMBL" id="AM464090">
    <property type="protein sequence ID" value="CAN79080.1"/>
    <property type="molecule type" value="Genomic_DNA"/>
</dbReference>
<accession>A5BLY8</accession>
<evidence type="ECO:0000313" key="2">
    <source>
        <dbReference type="EMBL" id="CAN79080.1"/>
    </source>
</evidence>
<dbReference type="AlphaFoldDB" id="A5BLY8"/>
<reference evidence="2" key="1">
    <citation type="journal article" date="2007" name="PLoS ONE">
        <title>The first genome sequence of an elite grapevine cultivar (Pinot noir Vitis vinifera L.): coping with a highly heterozygous genome.</title>
        <authorList>
            <person name="Velasco R."/>
            <person name="Zharkikh A."/>
            <person name="Troggio M."/>
            <person name="Cartwright D.A."/>
            <person name="Cestaro A."/>
            <person name="Pruss D."/>
            <person name="Pindo M."/>
            <person name="FitzGerald L.M."/>
            <person name="Vezzulli S."/>
            <person name="Reid J."/>
            <person name="Malacarne G."/>
            <person name="Iliev D."/>
            <person name="Coppola G."/>
            <person name="Wardell B."/>
            <person name="Micheletti D."/>
            <person name="Macalma T."/>
            <person name="Facci M."/>
            <person name="Mitchell J.T."/>
            <person name="Perazzolli M."/>
            <person name="Eldredge G."/>
            <person name="Gatto P."/>
            <person name="Oyzerski R."/>
            <person name="Moretto M."/>
            <person name="Gutin N."/>
            <person name="Stefanini M."/>
            <person name="Chen Y."/>
            <person name="Segala C."/>
            <person name="Davenport C."/>
            <person name="Dematte L."/>
            <person name="Mraz A."/>
            <person name="Battilana J."/>
            <person name="Stormo K."/>
            <person name="Costa F."/>
            <person name="Tao Q."/>
            <person name="Si-Ammour A."/>
            <person name="Harkins T."/>
            <person name="Lackey A."/>
            <person name="Perbost C."/>
            <person name="Taillon B."/>
            <person name="Stella A."/>
            <person name="Solovyev V."/>
            <person name="Fawcett J.A."/>
            <person name="Sterck L."/>
            <person name="Vandepoele K."/>
            <person name="Grando S.M."/>
            <person name="Toppo S."/>
            <person name="Moser C."/>
            <person name="Lanchbury J."/>
            <person name="Bogden R."/>
            <person name="Skolnick M."/>
            <person name="Sgaramella V."/>
            <person name="Bhatnagar S.K."/>
            <person name="Fontana P."/>
            <person name="Gutin A."/>
            <person name="Van de Peer Y."/>
            <person name="Salamini F."/>
            <person name="Viola R."/>
        </authorList>
    </citation>
    <scope>NUCLEOTIDE SEQUENCE</scope>
</reference>